<dbReference type="AlphaFoldDB" id="A0A9N9DZG2"/>
<evidence type="ECO:0000256" key="2">
    <source>
        <dbReference type="ARBA" id="ARBA00023134"/>
    </source>
</evidence>
<dbReference type="EMBL" id="CAJVPI010003444">
    <property type="protein sequence ID" value="CAG8658437.1"/>
    <property type="molecule type" value="Genomic_DNA"/>
</dbReference>
<dbReference type="SUPFAM" id="SSF52156">
    <property type="entry name" value="Initiation factor IF2/eIF5b, domain 3"/>
    <property type="match status" value="1"/>
</dbReference>
<organism evidence="5 6">
    <name type="scientific">Paraglomus brasilianum</name>
    <dbReference type="NCBI Taxonomy" id="144538"/>
    <lineage>
        <taxon>Eukaryota</taxon>
        <taxon>Fungi</taxon>
        <taxon>Fungi incertae sedis</taxon>
        <taxon>Mucoromycota</taxon>
        <taxon>Glomeromycotina</taxon>
        <taxon>Glomeromycetes</taxon>
        <taxon>Paraglomerales</taxon>
        <taxon>Paraglomeraceae</taxon>
        <taxon>Paraglomus</taxon>
    </lineage>
</organism>
<dbReference type="InterPro" id="IPR009000">
    <property type="entry name" value="Transl_B-barrel_sf"/>
</dbReference>
<dbReference type="SUPFAM" id="SSF50447">
    <property type="entry name" value="Translation proteins"/>
    <property type="match status" value="2"/>
</dbReference>
<feature type="non-terminal residue" evidence="5">
    <location>
        <position position="385"/>
    </location>
</feature>
<comment type="caution">
    <text evidence="5">The sequence shown here is derived from an EMBL/GenBank/DDBJ whole genome shotgun (WGS) entry which is preliminary data.</text>
</comment>
<dbReference type="PANTHER" id="PTHR43381">
    <property type="entry name" value="TRANSLATION INITIATION FACTOR IF-2-RELATED"/>
    <property type="match status" value="1"/>
</dbReference>
<dbReference type="InterPro" id="IPR036925">
    <property type="entry name" value="TIF_IF2_dom3_sf"/>
</dbReference>
<dbReference type="CDD" id="cd03692">
    <property type="entry name" value="mtIF2_IVc"/>
    <property type="match status" value="1"/>
</dbReference>
<dbReference type="InterPro" id="IPR023115">
    <property type="entry name" value="TIF_IF2_dom3"/>
</dbReference>
<evidence type="ECO:0000259" key="4">
    <source>
        <dbReference type="Pfam" id="PF22042"/>
    </source>
</evidence>
<dbReference type="PANTHER" id="PTHR43381:SF5">
    <property type="entry name" value="TR-TYPE G DOMAIN-CONTAINING PROTEIN"/>
    <property type="match status" value="1"/>
</dbReference>
<evidence type="ECO:0000313" key="6">
    <source>
        <dbReference type="Proteomes" id="UP000789739"/>
    </source>
</evidence>
<dbReference type="Pfam" id="PF11987">
    <property type="entry name" value="IF-2"/>
    <property type="match status" value="1"/>
</dbReference>
<feature type="domain" description="Elongation factor G-like" evidence="4">
    <location>
        <begin position="83"/>
        <end position="163"/>
    </location>
</feature>
<dbReference type="Pfam" id="PF22042">
    <property type="entry name" value="EF-G_D2"/>
    <property type="match status" value="1"/>
</dbReference>
<proteinExistence type="predicted"/>
<dbReference type="Gene3D" id="2.40.30.10">
    <property type="entry name" value="Translation factors"/>
    <property type="match status" value="2"/>
</dbReference>
<dbReference type="InterPro" id="IPR015760">
    <property type="entry name" value="TIF_IF2"/>
</dbReference>
<name>A0A9N9DZG2_9GLOM</name>
<reference evidence="5" key="1">
    <citation type="submission" date="2021-06" db="EMBL/GenBank/DDBJ databases">
        <authorList>
            <person name="Kallberg Y."/>
            <person name="Tangrot J."/>
            <person name="Rosling A."/>
        </authorList>
    </citation>
    <scope>NUCLEOTIDE SEQUENCE</scope>
    <source>
        <strain evidence="5">BR232B</strain>
    </source>
</reference>
<dbReference type="InterPro" id="IPR053905">
    <property type="entry name" value="EF-G-like_DII"/>
</dbReference>
<dbReference type="Gene3D" id="3.40.50.10050">
    <property type="entry name" value="Translation initiation factor IF- 2, domain 3"/>
    <property type="match status" value="1"/>
</dbReference>
<keyword evidence="1" id="KW-0547">Nucleotide-binding</keyword>
<dbReference type="Proteomes" id="UP000789739">
    <property type="component" value="Unassembled WGS sequence"/>
</dbReference>
<dbReference type="GO" id="GO:0003743">
    <property type="term" value="F:translation initiation factor activity"/>
    <property type="evidence" value="ECO:0007669"/>
    <property type="project" value="TreeGrafter"/>
</dbReference>
<accession>A0A9N9DZG2</accession>
<evidence type="ECO:0000259" key="3">
    <source>
        <dbReference type="Pfam" id="PF11987"/>
    </source>
</evidence>
<protein>
    <submittedName>
        <fullName evidence="5">10044_t:CDS:1</fullName>
    </submittedName>
</protein>
<keyword evidence="6" id="KW-1185">Reference proteome</keyword>
<gene>
    <name evidence="5" type="ORF">PBRASI_LOCUS10650</name>
</gene>
<dbReference type="FunFam" id="2.40.30.10:FF:000008">
    <property type="entry name" value="Translation initiation factor IF-2"/>
    <property type="match status" value="1"/>
</dbReference>
<feature type="domain" description="Translation initiation factor IF- 2" evidence="3">
    <location>
        <begin position="193"/>
        <end position="286"/>
    </location>
</feature>
<sequence length="385" mass="42926">MKKNESSTLLLEIIRRNILSTVNEFRNNTLYLVSENITPVELGEIIGGEIVVVSGNAKEKESVQHLLENILLFADFKTNPNRPAQGVVIDSYLHPQTNSQVSELLIQDGELRVKDTIFLNGKFAQVKMLFSISGQKITTARPSDIVQIVGLNISAELGDRFLVINDEKTVAKIENELINYWEKKKKLIPPPPSEKKNVNLVLSADSQNSLEALAELARKKNTPNFNFSIVYATVGNLNSFALDLTKITNSTVLIFGYQPPPKQIEILKDHNLPFFSSKIIYEIGEKLDEIIIISSQQEVEEVEEVVGTALVKVVFEFSKGNIAGCQVTSGKISRNKRVYVLQGKEENKVFSGEIKSLESNKVEKNEVSAGQECGIVLKGFDNFQE</sequence>
<dbReference type="GO" id="GO:0005829">
    <property type="term" value="C:cytosol"/>
    <property type="evidence" value="ECO:0007669"/>
    <property type="project" value="TreeGrafter"/>
</dbReference>
<dbReference type="GO" id="GO:0005525">
    <property type="term" value="F:GTP binding"/>
    <property type="evidence" value="ECO:0007669"/>
    <property type="project" value="UniProtKB-KW"/>
</dbReference>
<keyword evidence="2" id="KW-0342">GTP-binding</keyword>
<dbReference type="OrthoDB" id="2425258at2759"/>
<evidence type="ECO:0000256" key="1">
    <source>
        <dbReference type="ARBA" id="ARBA00022741"/>
    </source>
</evidence>
<evidence type="ECO:0000313" key="5">
    <source>
        <dbReference type="EMBL" id="CAG8658437.1"/>
    </source>
</evidence>